<evidence type="ECO:0000256" key="6">
    <source>
        <dbReference type="ARBA" id="ARBA00022475"/>
    </source>
</evidence>
<feature type="transmembrane region" description="Helical" evidence="10">
    <location>
        <begin position="227"/>
        <end position="243"/>
    </location>
</feature>
<feature type="transmembrane region" description="Helical" evidence="10">
    <location>
        <begin position="107"/>
        <end position="126"/>
    </location>
</feature>
<feature type="transmembrane region" description="Helical" evidence="10">
    <location>
        <begin position="138"/>
        <end position="156"/>
    </location>
</feature>
<feature type="transmembrane region" description="Helical" evidence="10">
    <location>
        <begin position="272"/>
        <end position="296"/>
    </location>
</feature>
<evidence type="ECO:0000256" key="8">
    <source>
        <dbReference type="ARBA" id="ARBA00022989"/>
    </source>
</evidence>
<keyword evidence="7 10" id="KW-0812">Transmembrane</keyword>
<feature type="transmembrane region" description="Helical" evidence="10">
    <location>
        <begin position="73"/>
        <end position="95"/>
    </location>
</feature>
<dbReference type="PRINTS" id="PR01035">
    <property type="entry name" value="TCRTETA"/>
</dbReference>
<evidence type="ECO:0000256" key="10">
    <source>
        <dbReference type="RuleBase" id="RU365088"/>
    </source>
</evidence>
<evidence type="ECO:0000256" key="5">
    <source>
        <dbReference type="ARBA" id="ARBA00022448"/>
    </source>
</evidence>
<dbReference type="HOGENOM" id="CLU_001265_47_1_5"/>
<dbReference type="AlphaFoldDB" id="A0A0B5DXC4"/>
<dbReference type="GO" id="GO:1990961">
    <property type="term" value="P:xenobiotic detoxification by transmembrane export across the plasma membrane"/>
    <property type="evidence" value="ECO:0007669"/>
    <property type="project" value="InterPro"/>
</dbReference>
<evidence type="ECO:0000256" key="2">
    <source>
        <dbReference type="ARBA" id="ARBA00004651"/>
    </source>
</evidence>
<proteinExistence type="inferred from homology"/>
<dbReference type="GO" id="GO:0005886">
    <property type="term" value="C:plasma membrane"/>
    <property type="evidence" value="ECO:0007669"/>
    <property type="project" value="UniProtKB-SubCell"/>
</dbReference>
<protein>
    <recommendedName>
        <fullName evidence="10">Bcr/CflA family efflux transporter</fullName>
    </recommendedName>
</protein>
<dbReference type="Gene3D" id="1.20.1720.10">
    <property type="entry name" value="Multidrug resistance protein D"/>
    <property type="match status" value="1"/>
</dbReference>
<dbReference type="NCBIfam" id="TIGR00710">
    <property type="entry name" value="efflux_Bcr_CflA"/>
    <property type="match status" value="1"/>
</dbReference>
<evidence type="ECO:0000256" key="1">
    <source>
        <dbReference type="ARBA" id="ARBA00003279"/>
    </source>
</evidence>
<dbReference type="PROSITE" id="PS00216">
    <property type="entry name" value="SUGAR_TRANSPORT_1"/>
    <property type="match status" value="1"/>
</dbReference>
<keyword evidence="13" id="KW-1185">Reference proteome</keyword>
<evidence type="ECO:0000313" key="13">
    <source>
        <dbReference type="Proteomes" id="UP000031521"/>
    </source>
</evidence>
<dbReference type="SUPFAM" id="SSF103473">
    <property type="entry name" value="MFS general substrate transporter"/>
    <property type="match status" value="1"/>
</dbReference>
<sequence length="460" mass="48289">MADLQKMQNPAGAYRKTAKFRGTLPRIHARNCGSACARMKGDLRGQAPRRLYVGRMQRKPVIRFLDRTTPPHIATLVMMAALPAITINVFLPALPEMARHFETEYRVMQLSVAVFLIVNAALQLAIGPLSDRYGRRPVLLVGIVTFLVATLGAIHAPSVGLFLAMRAAQAGIVTGLVLSRAIVRDIVPGEQAAKMIAYVTMGMSLAPMAAPTLGGLLTAAFGWQSNFWLLFGAGLALLALVWFDTGETAPRANGSMGDALRGFPTLLRSQRFLGYAISAATASGAYFAFLGGAPFVGSEIFDLTEDRLGLYMAAPALGYFFGNFLAGRFSDRVGMNRMMLIGAIVSAAGIFCSLLLFLAGGATVQSFFAFITFVGLGNGMQLPNAIAGSLSVRPGLSGTASGLGGAMYISGGAALSALAGSVLTPESGATPLLYIMLAAAVSSVLAAIWVILRARQVAAA</sequence>
<reference evidence="12 13" key="1">
    <citation type="journal article" date="2014" name="Int. J. Syst. Evol. Microbiol.">
        <title>Celeribacter indicus sp. nov., a polycyclic aromatic hydrocarbon-degrading bacterium from deep-sea sediment and reclassification of Huaishuia halophila as Celeribacter halophilus comb. nov.</title>
        <authorList>
            <person name="Lai Q."/>
            <person name="Cao J."/>
            <person name="Yuan J."/>
            <person name="Li F."/>
            <person name="Shao Z."/>
        </authorList>
    </citation>
    <scope>NUCLEOTIDE SEQUENCE [LARGE SCALE GENOMIC DNA]</scope>
    <source>
        <strain evidence="12">P73</strain>
    </source>
</reference>
<keyword evidence="8 10" id="KW-1133">Transmembrane helix</keyword>
<dbReference type="CDD" id="cd17320">
    <property type="entry name" value="MFS_MdfA_MDR_like"/>
    <property type="match status" value="1"/>
</dbReference>
<evidence type="ECO:0000313" key="12">
    <source>
        <dbReference type="EMBL" id="AJE48093.1"/>
    </source>
</evidence>
<name>A0A0B5DXC4_9RHOB</name>
<dbReference type="KEGG" id="cid:P73_3378"/>
<organism evidence="12 13">
    <name type="scientific">Celeribacter indicus</name>
    <dbReference type="NCBI Taxonomy" id="1208324"/>
    <lineage>
        <taxon>Bacteria</taxon>
        <taxon>Pseudomonadati</taxon>
        <taxon>Pseudomonadota</taxon>
        <taxon>Alphaproteobacteria</taxon>
        <taxon>Rhodobacterales</taxon>
        <taxon>Roseobacteraceae</taxon>
        <taxon>Celeribacter</taxon>
    </lineage>
</organism>
<evidence type="ECO:0000256" key="9">
    <source>
        <dbReference type="ARBA" id="ARBA00023136"/>
    </source>
</evidence>
<dbReference type="PANTHER" id="PTHR42718">
    <property type="entry name" value="MAJOR FACILITATOR SUPERFAMILY MULTIDRUG TRANSPORTER MFSC"/>
    <property type="match status" value="1"/>
</dbReference>
<accession>A0A0B5DXC4</accession>
<feature type="transmembrane region" description="Helical" evidence="10">
    <location>
        <begin position="399"/>
        <end position="420"/>
    </location>
</feature>
<feature type="transmembrane region" description="Helical" evidence="10">
    <location>
        <begin position="432"/>
        <end position="452"/>
    </location>
</feature>
<dbReference type="STRING" id="1208324.P73_3378"/>
<evidence type="ECO:0000256" key="7">
    <source>
        <dbReference type="ARBA" id="ARBA00022692"/>
    </source>
</evidence>
<feature type="transmembrane region" description="Helical" evidence="10">
    <location>
        <begin position="308"/>
        <end position="326"/>
    </location>
</feature>
<comment type="similarity">
    <text evidence="4">Belongs to the major facilitator superfamily. TCR/Tet family.</text>
</comment>
<feature type="transmembrane region" description="Helical" evidence="10">
    <location>
        <begin position="162"/>
        <end position="183"/>
    </location>
</feature>
<comment type="similarity">
    <text evidence="3 10">Belongs to the major facilitator superfamily. Bcr/CmlA family.</text>
</comment>
<dbReference type="InterPro" id="IPR001958">
    <property type="entry name" value="Tet-R_TetA/multi-R_MdtG-like"/>
</dbReference>
<dbReference type="GO" id="GO:0042910">
    <property type="term" value="F:xenobiotic transmembrane transporter activity"/>
    <property type="evidence" value="ECO:0007669"/>
    <property type="project" value="InterPro"/>
</dbReference>
<dbReference type="EMBL" id="CP004393">
    <property type="protein sequence ID" value="AJE48093.1"/>
    <property type="molecule type" value="Genomic_DNA"/>
</dbReference>
<feature type="transmembrane region" description="Helical" evidence="10">
    <location>
        <begin position="338"/>
        <end position="361"/>
    </location>
</feature>
<dbReference type="PROSITE" id="PS50850">
    <property type="entry name" value="MFS"/>
    <property type="match status" value="1"/>
</dbReference>
<evidence type="ECO:0000259" key="11">
    <source>
        <dbReference type="PROSITE" id="PS50850"/>
    </source>
</evidence>
<feature type="domain" description="Major facilitator superfamily (MFS) profile" evidence="11">
    <location>
        <begin position="72"/>
        <end position="455"/>
    </location>
</feature>
<evidence type="ECO:0000256" key="3">
    <source>
        <dbReference type="ARBA" id="ARBA00006236"/>
    </source>
</evidence>
<keyword evidence="9 10" id="KW-0472">Membrane</keyword>
<dbReference type="Pfam" id="PF07690">
    <property type="entry name" value="MFS_1"/>
    <property type="match status" value="1"/>
</dbReference>
<evidence type="ECO:0000256" key="4">
    <source>
        <dbReference type="ARBA" id="ARBA00007520"/>
    </source>
</evidence>
<keyword evidence="5 10" id="KW-0813">Transport</keyword>
<dbReference type="Proteomes" id="UP000031521">
    <property type="component" value="Chromosome"/>
</dbReference>
<keyword evidence="10" id="KW-0997">Cell inner membrane</keyword>
<gene>
    <name evidence="12" type="ORF">P73_3378</name>
</gene>
<dbReference type="InterPro" id="IPR005829">
    <property type="entry name" value="Sugar_transporter_CS"/>
</dbReference>
<dbReference type="InterPro" id="IPR036259">
    <property type="entry name" value="MFS_trans_sf"/>
</dbReference>
<feature type="transmembrane region" description="Helical" evidence="10">
    <location>
        <begin position="367"/>
        <end position="387"/>
    </location>
</feature>
<dbReference type="PANTHER" id="PTHR42718:SF9">
    <property type="entry name" value="MAJOR FACILITATOR SUPERFAMILY MULTIDRUG TRANSPORTER MFSC"/>
    <property type="match status" value="1"/>
</dbReference>
<dbReference type="InterPro" id="IPR011701">
    <property type="entry name" value="MFS"/>
</dbReference>
<comment type="subcellular location">
    <subcellularLocation>
        <location evidence="10">Cell inner membrane</location>
        <topology evidence="10">Multi-pass membrane protein</topology>
    </subcellularLocation>
    <subcellularLocation>
        <location evidence="2">Cell membrane</location>
        <topology evidence="2">Multi-pass membrane protein</topology>
    </subcellularLocation>
</comment>
<keyword evidence="6" id="KW-1003">Cell membrane</keyword>
<feature type="transmembrane region" description="Helical" evidence="10">
    <location>
        <begin position="195"/>
        <end position="221"/>
    </location>
</feature>
<comment type="function">
    <text evidence="1">Resistance to tetracycline by an active tetracycline efflux. This is an energy-dependent process that decreases the accumulation of the antibiotic in whole cells. This protein functions as a metal-tetracycline/H(+) antiporter.</text>
</comment>
<dbReference type="InterPro" id="IPR020846">
    <property type="entry name" value="MFS_dom"/>
</dbReference>
<dbReference type="InterPro" id="IPR004812">
    <property type="entry name" value="Efflux_drug-R_Bcr/CmlA"/>
</dbReference>